<dbReference type="AlphaFoldDB" id="A0A0G1GPJ7"/>
<dbReference type="EMBL" id="LCHM01000041">
    <property type="protein sequence ID" value="KKT36263.1"/>
    <property type="molecule type" value="Genomic_DNA"/>
</dbReference>
<comment type="caution">
    <text evidence="1">The sequence shown here is derived from an EMBL/GenBank/DDBJ whole genome shotgun (WGS) entry which is preliminary data.</text>
</comment>
<name>A0A0G1GPJ7_9BACT</name>
<reference evidence="1 2" key="1">
    <citation type="journal article" date="2015" name="Nature">
        <title>rRNA introns, odd ribosomes, and small enigmatic genomes across a large radiation of phyla.</title>
        <authorList>
            <person name="Brown C.T."/>
            <person name="Hug L.A."/>
            <person name="Thomas B.C."/>
            <person name="Sharon I."/>
            <person name="Castelle C.J."/>
            <person name="Singh A."/>
            <person name="Wilkins M.J."/>
            <person name="Williams K.H."/>
            <person name="Banfield J.F."/>
        </authorList>
    </citation>
    <scope>NUCLEOTIDE SEQUENCE [LARGE SCALE GENOMIC DNA]</scope>
</reference>
<accession>A0A0G1GPJ7</accession>
<gene>
    <name evidence="1" type="ORF">UW22_C0041G0006</name>
</gene>
<organism evidence="1 2">
    <name type="scientific">Candidatus Gottesmanbacteria bacterium GW2011_GWB1_44_11c</name>
    <dbReference type="NCBI Taxonomy" id="1618447"/>
    <lineage>
        <taxon>Bacteria</taxon>
        <taxon>Candidatus Gottesmaniibacteriota</taxon>
    </lineage>
</organism>
<protein>
    <submittedName>
        <fullName evidence="1">Uncharacterized protein</fullName>
    </submittedName>
</protein>
<sequence>MIEKKIEIPTGAELQIGAHSDGDVFWVNERFTATVVSEDREGHALIIDVPSDPPSSAHLPLPE</sequence>
<evidence type="ECO:0000313" key="1">
    <source>
        <dbReference type="EMBL" id="KKT36263.1"/>
    </source>
</evidence>
<dbReference type="Proteomes" id="UP000034617">
    <property type="component" value="Unassembled WGS sequence"/>
</dbReference>
<proteinExistence type="predicted"/>
<evidence type="ECO:0000313" key="2">
    <source>
        <dbReference type="Proteomes" id="UP000034617"/>
    </source>
</evidence>